<evidence type="ECO:0000256" key="1">
    <source>
        <dbReference type="PROSITE-ProRule" id="PRU00339"/>
    </source>
</evidence>
<dbReference type="OrthoDB" id="2662290at2759"/>
<name>A0A0D2P7Q5_HYPSF</name>
<feature type="region of interest" description="Disordered" evidence="2">
    <location>
        <begin position="290"/>
        <end position="360"/>
    </location>
</feature>
<keyword evidence="4" id="KW-1185">Reference proteome</keyword>
<dbReference type="PROSITE" id="PS50005">
    <property type="entry name" value="TPR"/>
    <property type="match status" value="1"/>
</dbReference>
<dbReference type="AlphaFoldDB" id="A0A0D2P7Q5"/>
<protein>
    <submittedName>
        <fullName evidence="3">Uncharacterized protein</fullName>
    </submittedName>
</protein>
<feature type="compositionally biased region" description="Polar residues" evidence="2">
    <location>
        <begin position="317"/>
        <end position="330"/>
    </location>
</feature>
<dbReference type="STRING" id="945553.A0A0D2P7Q5"/>
<sequence length="705" mass="77421">MNITSHGSGQRKSNADIYRDSLSNPSMRGRPMWIPQTNRNLPKEYRAQGVLIGDVGIFTPEGAFDFLFNILLSPSDPINPRKLPQGFASLSPPLEDIDIRKFNEFGKGSYISSSSVSQVQGGPSQDLGTVFESSAAEGAILMMPDGASVEELCNITILREYIAKNAESFYDYANNVRGREVENGRLHVVYGVRKGASWGMASFSNTSANSNLRLQFVMPREGGDAASALGWEHTVHHGTAEVKVGPHVDENAGLPGTEDGRRLSNQCLFASTLSIRLSDDIWNKHQPKETVQVHYRDRSDSENDSVGFSSSSAVSPQRANATGVSANTGSLRGPRRGSNRSLQLLPTSIEPSPSESDSECNHDVILEASGPSSGSAYYSEILTDYLLKMVPSANVAICGERDWSGFTPANNPTALIENVCASNNVCEKDGVAFFEPKEYKLPAQYVADLKQSLDNGTFDLHEYIFSRSNLTTDFSYPGHPRQFISIDKIMDYAAQKESSTSSVFSAHASVFELRDHLRQHTPPQPDSDHALSIQNLANTLLNRYIGFSQLDDLDEAIWLFEHALALTPRDHYRYLECLLGLSTSLNARFELRRLTADHHRLAECASDRLDIDDYAVLAPVTLALSTTCTMQQAPAKNLYSSTEPPDAVASSSHAKTNQTRMGSKALLKSLRTREPMHTSAHELLLTNWAHPSLNAALGEKKRSSL</sequence>
<feature type="region of interest" description="Disordered" evidence="2">
    <location>
        <begin position="637"/>
        <end position="661"/>
    </location>
</feature>
<evidence type="ECO:0000256" key="2">
    <source>
        <dbReference type="SAM" id="MobiDB-lite"/>
    </source>
</evidence>
<feature type="compositionally biased region" description="Polar residues" evidence="2">
    <location>
        <begin position="1"/>
        <end position="12"/>
    </location>
</feature>
<proteinExistence type="predicted"/>
<evidence type="ECO:0000313" key="4">
    <source>
        <dbReference type="Proteomes" id="UP000054270"/>
    </source>
</evidence>
<dbReference type="EMBL" id="KN817525">
    <property type="protein sequence ID" value="KJA27004.1"/>
    <property type="molecule type" value="Genomic_DNA"/>
</dbReference>
<dbReference type="InterPro" id="IPR019734">
    <property type="entry name" value="TPR_rpt"/>
</dbReference>
<organism evidence="3 4">
    <name type="scientific">Hypholoma sublateritium (strain FD-334 SS-4)</name>
    <dbReference type="NCBI Taxonomy" id="945553"/>
    <lineage>
        <taxon>Eukaryota</taxon>
        <taxon>Fungi</taxon>
        <taxon>Dikarya</taxon>
        <taxon>Basidiomycota</taxon>
        <taxon>Agaricomycotina</taxon>
        <taxon>Agaricomycetes</taxon>
        <taxon>Agaricomycetidae</taxon>
        <taxon>Agaricales</taxon>
        <taxon>Agaricineae</taxon>
        <taxon>Strophariaceae</taxon>
        <taxon>Hypholoma</taxon>
    </lineage>
</organism>
<keyword evidence="1" id="KW-0802">TPR repeat</keyword>
<feature type="compositionally biased region" description="Low complexity" evidence="2">
    <location>
        <begin position="346"/>
        <end position="355"/>
    </location>
</feature>
<accession>A0A0D2P7Q5</accession>
<reference evidence="4" key="1">
    <citation type="submission" date="2014-04" db="EMBL/GenBank/DDBJ databases">
        <title>Evolutionary Origins and Diversification of the Mycorrhizal Mutualists.</title>
        <authorList>
            <consortium name="DOE Joint Genome Institute"/>
            <consortium name="Mycorrhizal Genomics Consortium"/>
            <person name="Kohler A."/>
            <person name="Kuo A."/>
            <person name="Nagy L.G."/>
            <person name="Floudas D."/>
            <person name="Copeland A."/>
            <person name="Barry K.W."/>
            <person name="Cichocki N."/>
            <person name="Veneault-Fourrey C."/>
            <person name="LaButti K."/>
            <person name="Lindquist E.A."/>
            <person name="Lipzen A."/>
            <person name="Lundell T."/>
            <person name="Morin E."/>
            <person name="Murat C."/>
            <person name="Riley R."/>
            <person name="Ohm R."/>
            <person name="Sun H."/>
            <person name="Tunlid A."/>
            <person name="Henrissat B."/>
            <person name="Grigoriev I.V."/>
            <person name="Hibbett D.S."/>
            <person name="Martin F."/>
        </authorList>
    </citation>
    <scope>NUCLEOTIDE SEQUENCE [LARGE SCALE GENOMIC DNA]</scope>
    <source>
        <strain evidence="4">FD-334 SS-4</strain>
    </source>
</reference>
<feature type="compositionally biased region" description="Low complexity" evidence="2">
    <location>
        <begin position="305"/>
        <end position="315"/>
    </location>
</feature>
<gene>
    <name evidence="3" type="ORF">HYPSUDRAFT_979471</name>
</gene>
<dbReference type="Proteomes" id="UP000054270">
    <property type="component" value="Unassembled WGS sequence"/>
</dbReference>
<evidence type="ECO:0000313" key="3">
    <source>
        <dbReference type="EMBL" id="KJA27004.1"/>
    </source>
</evidence>
<feature type="repeat" description="TPR" evidence="1">
    <location>
        <begin position="537"/>
        <end position="570"/>
    </location>
</feature>
<feature type="region of interest" description="Disordered" evidence="2">
    <location>
        <begin position="1"/>
        <end position="34"/>
    </location>
</feature>